<evidence type="ECO:0000313" key="4">
    <source>
        <dbReference type="Proteomes" id="UP000295506"/>
    </source>
</evidence>
<dbReference type="SUPFAM" id="SSF161266">
    <property type="entry name" value="Gam-like"/>
    <property type="match status" value="1"/>
</dbReference>
<dbReference type="KEGG" id="dej:AWY79_00115"/>
<reference evidence="1 3" key="1">
    <citation type="journal article" date="2016" name="Front. Microbiol.">
        <title>Genome Sequence of the Piezophilic, Mesophilic Sulfate-Reducing Bacterium Desulfovibrio indicus J2T.</title>
        <authorList>
            <person name="Cao J."/>
            <person name="Maignien L."/>
            <person name="Shao Z."/>
            <person name="Alain K."/>
            <person name="Jebbar M."/>
        </authorList>
    </citation>
    <scope>NUCLEOTIDE SEQUENCE [LARGE SCALE GENOMIC DNA]</scope>
    <source>
        <strain evidence="1 3">J2</strain>
    </source>
</reference>
<sequence length="169" mass="19037">MARTKPNTLVITTANQAEEAMLSLARLTRKIKAIELDAQENIDTIKTNAVNEMEPLKATIKELGDAVCTYATLNKDQLFKGRKSLETPYGVFGWRKATKLLTIAKMNLSDVLERLRELNIMEAIKTKESVDKTVMRDWTDAKLQSVGMRRVVSDEFFLEPNDENVGGES</sequence>
<dbReference type="OrthoDB" id="5461114at2"/>
<dbReference type="AlphaFoldDB" id="A0A140D8V5"/>
<evidence type="ECO:0000313" key="3">
    <source>
        <dbReference type="Proteomes" id="UP000055611"/>
    </source>
</evidence>
<dbReference type="InterPro" id="IPR009951">
    <property type="entry name" value="Host-nuc_inhib_Gam"/>
</dbReference>
<organism evidence="2 4">
    <name type="scientific">Pseudodesulfovibrio indicus</name>
    <dbReference type="NCBI Taxonomy" id="1716143"/>
    <lineage>
        <taxon>Bacteria</taxon>
        <taxon>Pseudomonadati</taxon>
        <taxon>Thermodesulfobacteriota</taxon>
        <taxon>Desulfovibrionia</taxon>
        <taxon>Desulfovibrionales</taxon>
        <taxon>Desulfovibrionaceae</taxon>
    </lineage>
</organism>
<dbReference type="EMBL" id="CP014206">
    <property type="protein sequence ID" value="AMK09622.1"/>
    <property type="molecule type" value="Genomic_DNA"/>
</dbReference>
<name>A0A140D8V5_9BACT</name>
<evidence type="ECO:0000313" key="1">
    <source>
        <dbReference type="EMBL" id="AMK09622.1"/>
    </source>
</evidence>
<protein>
    <submittedName>
        <fullName evidence="1 2">Host-nuclease inhibitor protein Gam</fullName>
    </submittedName>
</protein>
<proteinExistence type="predicted"/>
<dbReference type="Proteomes" id="UP000295506">
    <property type="component" value="Unassembled WGS sequence"/>
</dbReference>
<dbReference type="RefSeq" id="WP_066798917.1">
    <property type="nucleotide sequence ID" value="NZ_CP014206.1"/>
</dbReference>
<dbReference type="Proteomes" id="UP000055611">
    <property type="component" value="Chromosome"/>
</dbReference>
<dbReference type="EMBL" id="SOBK01000013">
    <property type="protein sequence ID" value="TDT86430.1"/>
    <property type="molecule type" value="Genomic_DNA"/>
</dbReference>
<dbReference type="Gene3D" id="1.20.5.170">
    <property type="match status" value="1"/>
</dbReference>
<accession>A0A140D8V5</accession>
<dbReference type="GO" id="GO:0042262">
    <property type="term" value="P:DNA protection"/>
    <property type="evidence" value="ECO:0007669"/>
    <property type="project" value="InterPro"/>
</dbReference>
<dbReference type="GO" id="GO:0003690">
    <property type="term" value="F:double-stranded DNA binding"/>
    <property type="evidence" value="ECO:0007669"/>
    <property type="project" value="InterPro"/>
</dbReference>
<evidence type="ECO:0000313" key="2">
    <source>
        <dbReference type="EMBL" id="TDT86430.1"/>
    </source>
</evidence>
<reference evidence="2 4" key="2">
    <citation type="submission" date="2019-03" db="EMBL/GenBank/DDBJ databases">
        <title>Genomic Encyclopedia of Type Strains, Phase IV (KMG-IV): sequencing the most valuable type-strain genomes for metagenomic binning, comparative biology and taxonomic classification.</title>
        <authorList>
            <person name="Goeker M."/>
        </authorList>
    </citation>
    <scope>NUCLEOTIDE SEQUENCE [LARGE SCALE GENOMIC DNA]</scope>
    <source>
        <strain evidence="2 4">DSM 101483</strain>
    </source>
</reference>
<gene>
    <name evidence="1" type="ORF">AWY79_00115</name>
    <name evidence="2" type="ORF">EDC59_113106</name>
</gene>
<keyword evidence="3" id="KW-1185">Reference proteome</keyword>
<dbReference type="Pfam" id="PF07352">
    <property type="entry name" value="Phage_Mu_Gam"/>
    <property type="match status" value="1"/>
</dbReference>